<name>A0A4T0VZJ2_9PEZI</name>
<comment type="caution">
    <text evidence="2">The sequence shown here is derived from an EMBL/GenBank/DDBJ whole genome shotgun (WGS) entry which is preliminary data.</text>
</comment>
<dbReference type="EMBL" id="MWPZ01000005">
    <property type="protein sequence ID" value="TIC97941.1"/>
    <property type="molecule type" value="Genomic_DNA"/>
</dbReference>
<evidence type="ECO:0000313" key="3">
    <source>
        <dbReference type="Proteomes" id="UP000305883"/>
    </source>
</evidence>
<protein>
    <submittedName>
        <fullName evidence="2">Uncharacterized protein</fullName>
    </submittedName>
</protein>
<dbReference type="OrthoDB" id="10056939at2759"/>
<feature type="compositionally biased region" description="Basic and acidic residues" evidence="1">
    <location>
        <begin position="92"/>
        <end position="104"/>
    </location>
</feature>
<proteinExistence type="predicted"/>
<sequence>MAASPHSASKQYPRNGGKSTLDYSSRPRTEPERITLPSIRQAIPELQLRLQPQEASTTRTTSSSTSPTVGYASVMTPPEYVHPPKSNKRRRLSIDEDQKSERVSRVPRLYESSARVPQRHISPPSPSRSATESWTGSARTSPYISSSGMPSMRSPAMKVHERSEARPTLPSLSPINFDRDPIPMQRARGHSKDEL</sequence>
<accession>A0A4T0VZJ2</accession>
<evidence type="ECO:0000256" key="1">
    <source>
        <dbReference type="SAM" id="MobiDB-lite"/>
    </source>
</evidence>
<feature type="compositionally biased region" description="Low complexity" evidence="1">
    <location>
        <begin position="56"/>
        <end position="66"/>
    </location>
</feature>
<dbReference type="AlphaFoldDB" id="A0A4T0VZJ2"/>
<gene>
    <name evidence="2" type="ORF">CH35J_006550</name>
</gene>
<dbReference type="Proteomes" id="UP000305883">
    <property type="component" value="Unassembled WGS sequence"/>
</dbReference>
<evidence type="ECO:0000313" key="2">
    <source>
        <dbReference type="EMBL" id="TIC97941.1"/>
    </source>
</evidence>
<feature type="compositionally biased region" description="Polar residues" evidence="1">
    <location>
        <begin position="1"/>
        <end position="23"/>
    </location>
</feature>
<feature type="compositionally biased region" description="Polar residues" evidence="1">
    <location>
        <begin position="127"/>
        <end position="149"/>
    </location>
</feature>
<feature type="region of interest" description="Disordered" evidence="1">
    <location>
        <begin position="1"/>
        <end position="195"/>
    </location>
</feature>
<organism evidence="2 3">
    <name type="scientific">Colletotrichum higginsianum</name>
    <dbReference type="NCBI Taxonomy" id="80884"/>
    <lineage>
        <taxon>Eukaryota</taxon>
        <taxon>Fungi</taxon>
        <taxon>Dikarya</taxon>
        <taxon>Ascomycota</taxon>
        <taxon>Pezizomycotina</taxon>
        <taxon>Sordariomycetes</taxon>
        <taxon>Hypocreomycetidae</taxon>
        <taxon>Glomerellales</taxon>
        <taxon>Glomerellaceae</taxon>
        <taxon>Colletotrichum</taxon>
        <taxon>Colletotrichum destructivum species complex</taxon>
    </lineage>
</organism>
<reference evidence="2 3" key="1">
    <citation type="journal article" date="2019" name="Genome Biol. Evol.">
        <title>Genomic Plasticity Mediated by Transposable Elements in the Plant Pathogenic Fungus Colletotrichum higginsianum.</title>
        <authorList>
            <person name="Tsushima A."/>
            <person name="Gan P."/>
            <person name="Kumakura N."/>
            <person name="Narusaka M."/>
            <person name="Takano Y."/>
            <person name="Narusaka Y."/>
            <person name="Shirasu K."/>
        </authorList>
    </citation>
    <scope>NUCLEOTIDE SEQUENCE [LARGE SCALE GENOMIC DNA]</scope>
    <source>
        <strain evidence="2 3">MAFF305635-RFP</strain>
    </source>
</reference>